<organism evidence="1 2">
    <name type="scientific">Roseibacillus persicicus</name>
    <dbReference type="NCBI Taxonomy" id="454148"/>
    <lineage>
        <taxon>Bacteria</taxon>
        <taxon>Pseudomonadati</taxon>
        <taxon>Verrucomicrobiota</taxon>
        <taxon>Verrucomicrobiia</taxon>
        <taxon>Verrucomicrobiales</taxon>
        <taxon>Verrucomicrobiaceae</taxon>
        <taxon>Roseibacillus</taxon>
    </lineage>
</organism>
<proteinExistence type="predicted"/>
<dbReference type="AlphaFoldDB" id="A0A918TWZ5"/>
<accession>A0A918TWZ5</accession>
<dbReference type="EMBL" id="BMXI01000020">
    <property type="protein sequence ID" value="GHC66061.1"/>
    <property type="molecule type" value="Genomic_DNA"/>
</dbReference>
<evidence type="ECO:0000313" key="2">
    <source>
        <dbReference type="Proteomes" id="UP000644507"/>
    </source>
</evidence>
<evidence type="ECO:0000313" key="1">
    <source>
        <dbReference type="EMBL" id="GHC66061.1"/>
    </source>
</evidence>
<dbReference type="Proteomes" id="UP000644507">
    <property type="component" value="Unassembled WGS sequence"/>
</dbReference>
<name>A0A918TWZ5_9BACT</name>
<dbReference type="Gene3D" id="2.30.30.700">
    <property type="entry name" value="SLA1 homology domain 1"/>
    <property type="match status" value="1"/>
</dbReference>
<sequence>MVLPSGFFYPKEKLFPEQFTSLRRYKAVKLSRSLLVLSLFASFSVASAEMRPWKSSDGSKTLQANFLSRDETSVTLRRSDGRVLTFSIDKLHKDEQTFLEENHPYQTPEGAKEPEGDAFGPLKFGDTRNEVEAKLLDSSLVKSNIEAGLFGRTGLNGVFETTETIGGLPCFLYFDWTNSGGLQEVTLRTKDLGAMAYTSKLQATWNELINLLNKLYGKPLSVSPYPEQKELQDGLMLASHLWRTNDGHSVLLGTSQAQSNYTVSVRFTTKRIQPVVIP</sequence>
<evidence type="ECO:0008006" key="3">
    <source>
        <dbReference type="Google" id="ProtNLM"/>
    </source>
</evidence>
<reference evidence="1" key="2">
    <citation type="submission" date="2020-09" db="EMBL/GenBank/DDBJ databases">
        <authorList>
            <person name="Sun Q."/>
            <person name="Kim S."/>
        </authorList>
    </citation>
    <scope>NUCLEOTIDE SEQUENCE</scope>
    <source>
        <strain evidence="1">KCTC 12988</strain>
    </source>
</reference>
<reference evidence="1" key="1">
    <citation type="journal article" date="2014" name="Int. J. Syst. Evol. Microbiol.">
        <title>Complete genome sequence of Corynebacterium casei LMG S-19264T (=DSM 44701T), isolated from a smear-ripened cheese.</title>
        <authorList>
            <consortium name="US DOE Joint Genome Institute (JGI-PGF)"/>
            <person name="Walter F."/>
            <person name="Albersmeier A."/>
            <person name="Kalinowski J."/>
            <person name="Ruckert C."/>
        </authorList>
    </citation>
    <scope>NUCLEOTIDE SEQUENCE</scope>
    <source>
        <strain evidence="1">KCTC 12988</strain>
    </source>
</reference>
<keyword evidence="2" id="KW-1185">Reference proteome</keyword>
<protein>
    <recommendedName>
        <fullName evidence="3">SLA1 homology domain-containing protein</fullName>
    </recommendedName>
</protein>
<comment type="caution">
    <text evidence="1">The sequence shown here is derived from an EMBL/GenBank/DDBJ whole genome shotgun (WGS) entry which is preliminary data.</text>
</comment>
<gene>
    <name evidence="1" type="ORF">GCM10007100_37340</name>
</gene>